<evidence type="ECO:0000313" key="4">
    <source>
        <dbReference type="Proteomes" id="UP000886786"/>
    </source>
</evidence>
<dbReference type="PANTHER" id="PTHR21666:SF291">
    <property type="entry name" value="STAGE II SPORULATION PROTEIN Q"/>
    <property type="match status" value="1"/>
</dbReference>
<comment type="caution">
    <text evidence="3">The sequence shown here is derived from an EMBL/GenBank/DDBJ whole genome shotgun (WGS) entry which is preliminary data.</text>
</comment>
<dbReference type="Pfam" id="PF01551">
    <property type="entry name" value="Peptidase_M23"/>
    <property type="match status" value="1"/>
</dbReference>
<organism evidence="3 4">
    <name type="scientific">Candidatus Coprosoma intestinipullorum</name>
    <dbReference type="NCBI Taxonomy" id="2840752"/>
    <lineage>
        <taxon>Bacteria</taxon>
        <taxon>Bacillati</taxon>
        <taxon>Bacillota</taxon>
        <taxon>Bacillota incertae sedis</taxon>
        <taxon>Candidatus Coprosoma</taxon>
    </lineage>
</organism>
<dbReference type="GO" id="GO:0004222">
    <property type="term" value="F:metalloendopeptidase activity"/>
    <property type="evidence" value="ECO:0007669"/>
    <property type="project" value="TreeGrafter"/>
</dbReference>
<evidence type="ECO:0000259" key="2">
    <source>
        <dbReference type="Pfam" id="PF01551"/>
    </source>
</evidence>
<feature type="domain" description="M23ase beta-sheet core" evidence="2">
    <location>
        <begin position="103"/>
        <end position="198"/>
    </location>
</feature>
<keyword evidence="1" id="KW-0812">Transmembrane</keyword>
<dbReference type="InterPro" id="IPR050570">
    <property type="entry name" value="Cell_wall_metabolism_enzyme"/>
</dbReference>
<dbReference type="CDD" id="cd12797">
    <property type="entry name" value="M23_peptidase"/>
    <property type="match status" value="1"/>
</dbReference>
<feature type="transmembrane region" description="Helical" evidence="1">
    <location>
        <begin position="9"/>
        <end position="30"/>
    </location>
</feature>
<dbReference type="Gene3D" id="2.70.70.10">
    <property type="entry name" value="Glucose Permease (Domain IIA)"/>
    <property type="match status" value="1"/>
</dbReference>
<dbReference type="Proteomes" id="UP000886786">
    <property type="component" value="Unassembled WGS sequence"/>
</dbReference>
<evidence type="ECO:0000256" key="1">
    <source>
        <dbReference type="SAM" id="Phobius"/>
    </source>
</evidence>
<dbReference type="InterPro" id="IPR011055">
    <property type="entry name" value="Dup_hybrid_motif"/>
</dbReference>
<gene>
    <name evidence="3" type="ORF">IAB27_08020</name>
</gene>
<keyword evidence="1" id="KW-1133">Transmembrane helix</keyword>
<sequence>MEKKLNKNLIYIIGLSTTLLIIVIAAYYGVYSQNKLKEKEDYTYVSKLFDEQIEPVVNDNQYMIRPYNNENVKVVQNFYDYKGKEKDQENSIINYDTTYLQNNGVAYGGINETFDVLATLDGTVTSIKDDNLLGKVVTITHNNGITTVYQSLSEVTVKENDQVVQGTVIGKAGENNINKDLGNHVSFEVMKDGTYLNPENCYETSIDKLTTN</sequence>
<dbReference type="PANTHER" id="PTHR21666">
    <property type="entry name" value="PEPTIDASE-RELATED"/>
    <property type="match status" value="1"/>
</dbReference>
<reference evidence="3" key="1">
    <citation type="submission" date="2020-10" db="EMBL/GenBank/DDBJ databases">
        <authorList>
            <person name="Gilroy R."/>
        </authorList>
    </citation>
    <scope>NUCLEOTIDE SEQUENCE</scope>
    <source>
        <strain evidence="3">CHK147-3167</strain>
    </source>
</reference>
<proteinExistence type="predicted"/>
<dbReference type="InterPro" id="IPR016047">
    <property type="entry name" value="M23ase_b-sheet_dom"/>
</dbReference>
<protein>
    <submittedName>
        <fullName evidence="3">M23 family metallopeptidase</fullName>
    </submittedName>
</protein>
<name>A0A9D0ZSJ6_9FIRM</name>
<dbReference type="EMBL" id="DVFV01000137">
    <property type="protein sequence ID" value="HIQ91539.1"/>
    <property type="molecule type" value="Genomic_DNA"/>
</dbReference>
<accession>A0A9D0ZSJ6</accession>
<evidence type="ECO:0000313" key="3">
    <source>
        <dbReference type="EMBL" id="HIQ91539.1"/>
    </source>
</evidence>
<keyword evidence="1" id="KW-0472">Membrane</keyword>
<reference evidence="3" key="2">
    <citation type="journal article" date="2021" name="PeerJ">
        <title>Extensive microbial diversity within the chicken gut microbiome revealed by metagenomics and culture.</title>
        <authorList>
            <person name="Gilroy R."/>
            <person name="Ravi A."/>
            <person name="Getino M."/>
            <person name="Pursley I."/>
            <person name="Horton D.L."/>
            <person name="Alikhan N.F."/>
            <person name="Baker D."/>
            <person name="Gharbi K."/>
            <person name="Hall N."/>
            <person name="Watson M."/>
            <person name="Adriaenssens E.M."/>
            <person name="Foster-Nyarko E."/>
            <person name="Jarju S."/>
            <person name="Secka A."/>
            <person name="Antonio M."/>
            <person name="Oren A."/>
            <person name="Chaudhuri R.R."/>
            <person name="La Ragione R."/>
            <person name="Hildebrand F."/>
            <person name="Pallen M.J."/>
        </authorList>
    </citation>
    <scope>NUCLEOTIDE SEQUENCE</scope>
    <source>
        <strain evidence="3">CHK147-3167</strain>
    </source>
</reference>
<dbReference type="AlphaFoldDB" id="A0A9D0ZSJ6"/>
<dbReference type="SUPFAM" id="SSF51261">
    <property type="entry name" value="Duplicated hybrid motif"/>
    <property type="match status" value="1"/>
</dbReference>